<dbReference type="Pfam" id="PF00300">
    <property type="entry name" value="His_Phos_1"/>
    <property type="match status" value="1"/>
</dbReference>
<evidence type="ECO:0000313" key="2">
    <source>
        <dbReference type="EMBL" id="KFJ06105.1"/>
    </source>
</evidence>
<evidence type="ECO:0000256" key="1">
    <source>
        <dbReference type="ARBA" id="ARBA00022801"/>
    </source>
</evidence>
<name>A0A087EEA4_9BIFI</name>
<protein>
    <submittedName>
        <fullName evidence="2">Putative phosphoglycerate mutase family protein</fullName>
    </submittedName>
</protein>
<dbReference type="Proteomes" id="UP000029080">
    <property type="component" value="Unassembled WGS sequence"/>
</dbReference>
<dbReference type="CDD" id="cd07067">
    <property type="entry name" value="HP_PGM_like"/>
    <property type="match status" value="1"/>
</dbReference>
<dbReference type="InterPro" id="IPR013078">
    <property type="entry name" value="His_Pase_superF_clade-1"/>
</dbReference>
<dbReference type="SMART" id="SM00855">
    <property type="entry name" value="PGAM"/>
    <property type="match status" value="1"/>
</dbReference>
<gene>
    <name evidence="2" type="ORF">BITS_0968</name>
</gene>
<dbReference type="Gene3D" id="3.40.50.1240">
    <property type="entry name" value="Phosphoglycerate mutase-like"/>
    <property type="match status" value="1"/>
</dbReference>
<dbReference type="AlphaFoldDB" id="A0A087EEA4"/>
<organism evidence="2 3">
    <name type="scientific">Bifidobacterium tsurumiense</name>
    <dbReference type="NCBI Taxonomy" id="356829"/>
    <lineage>
        <taxon>Bacteria</taxon>
        <taxon>Bacillati</taxon>
        <taxon>Actinomycetota</taxon>
        <taxon>Actinomycetes</taxon>
        <taxon>Bifidobacteriales</taxon>
        <taxon>Bifidobacteriaceae</taxon>
        <taxon>Bifidobacterium</taxon>
    </lineage>
</organism>
<reference evidence="2 3" key="1">
    <citation type="submission" date="2014-03" db="EMBL/GenBank/DDBJ databases">
        <title>Genomics of Bifidobacteria.</title>
        <authorList>
            <person name="Ventura M."/>
            <person name="Milani C."/>
            <person name="Lugli G.A."/>
        </authorList>
    </citation>
    <scope>NUCLEOTIDE SEQUENCE [LARGE SCALE GENOMIC DNA]</scope>
    <source>
        <strain evidence="2 3">JCM 13495</strain>
    </source>
</reference>
<dbReference type="PANTHER" id="PTHR20935:SF1">
    <property type="entry name" value="SLL1549 PROTEIN"/>
    <property type="match status" value="1"/>
</dbReference>
<dbReference type="InterPro" id="IPR029033">
    <property type="entry name" value="His_PPase_superfam"/>
</dbReference>
<dbReference type="SUPFAM" id="SSF53254">
    <property type="entry name" value="Phosphoglycerate mutase-like"/>
    <property type="match status" value="1"/>
</dbReference>
<comment type="caution">
    <text evidence="2">The sequence shown here is derived from an EMBL/GenBank/DDBJ whole genome shotgun (WGS) entry which is preliminary data.</text>
</comment>
<proteinExistence type="predicted"/>
<dbReference type="eggNOG" id="COG2062">
    <property type="taxonomic scope" value="Bacteria"/>
</dbReference>
<evidence type="ECO:0000313" key="3">
    <source>
        <dbReference type="Proteomes" id="UP000029080"/>
    </source>
</evidence>
<dbReference type="PANTHER" id="PTHR20935">
    <property type="entry name" value="PHOSPHOGLYCERATE MUTASE-RELATED"/>
    <property type="match status" value="1"/>
</dbReference>
<dbReference type="GO" id="GO:0016787">
    <property type="term" value="F:hydrolase activity"/>
    <property type="evidence" value="ECO:0007669"/>
    <property type="project" value="UniProtKB-KW"/>
</dbReference>
<dbReference type="EMBL" id="JGZU01000009">
    <property type="protein sequence ID" value="KFJ06105.1"/>
    <property type="molecule type" value="Genomic_DNA"/>
</dbReference>
<sequence>MGVNIAKVAKKAAHYPYVLMVMRHAKAEVMSSGGDRERELTEKGRKQAKKVAKGIIEMDLVPDAISCSGATRAQQTLERMLKQFGDKPKVNYRQSLYEGGIGALMDEITQTKSSDRILMIVGHEPRFLWHVNGLPSEESEPTKLDLLNLGLSTASVVIFGSETPFNRWTTHDGEVLAVINPKDFD</sequence>
<dbReference type="STRING" id="356829.BITS_0968"/>
<dbReference type="InterPro" id="IPR051021">
    <property type="entry name" value="Mito_Ser/Thr_phosphatase"/>
</dbReference>
<dbReference type="OrthoDB" id="9810154at2"/>
<accession>A0A087EEA4</accession>
<dbReference type="RefSeq" id="WP_044259504.1">
    <property type="nucleotide sequence ID" value="NZ_JGZU01000009.1"/>
</dbReference>
<keyword evidence="1" id="KW-0378">Hydrolase</keyword>
<keyword evidence="3" id="KW-1185">Reference proteome</keyword>